<accession>A0A8B3CL75</accession>
<evidence type="ECO:0000313" key="2">
    <source>
        <dbReference type="Proteomes" id="UP000266669"/>
    </source>
</evidence>
<proteinExistence type="predicted"/>
<dbReference type="EMBL" id="QHCS01000006">
    <property type="protein sequence ID" value="RHX84222.1"/>
    <property type="molecule type" value="Genomic_DNA"/>
</dbReference>
<protein>
    <submittedName>
        <fullName evidence="1">Uncharacterized protein</fullName>
    </submittedName>
</protein>
<evidence type="ECO:0000313" key="1">
    <source>
        <dbReference type="EMBL" id="RHX84222.1"/>
    </source>
</evidence>
<gene>
    <name evidence="1" type="ORF">DLM78_19320</name>
</gene>
<dbReference type="Proteomes" id="UP000266669">
    <property type="component" value="Unassembled WGS sequence"/>
</dbReference>
<comment type="caution">
    <text evidence="1">The sequence shown here is derived from an EMBL/GenBank/DDBJ whole genome shotgun (WGS) entry which is preliminary data.</text>
</comment>
<name>A0A8B3CL75_9LEPT</name>
<organism evidence="1 2">
    <name type="scientific">Leptospira stimsonii</name>
    <dbReference type="NCBI Taxonomy" id="2202203"/>
    <lineage>
        <taxon>Bacteria</taxon>
        <taxon>Pseudomonadati</taxon>
        <taxon>Spirochaetota</taxon>
        <taxon>Spirochaetia</taxon>
        <taxon>Leptospirales</taxon>
        <taxon>Leptospiraceae</taxon>
        <taxon>Leptospira</taxon>
    </lineage>
</organism>
<reference evidence="2" key="1">
    <citation type="submission" date="2018-05" db="EMBL/GenBank/DDBJ databases">
        <title>Leptospira yasudae sp. nov. and Leptospira stimsonii sp. nov., two pathogenic species of the genus Leptospira isolated from environmental sources.</title>
        <authorList>
            <person name="Casanovas-Massana A."/>
            <person name="Hamond C."/>
            <person name="Santos L.A."/>
            <person name="Hacker K.P."/>
            <person name="Balassiano I."/>
            <person name="Medeiros M.A."/>
            <person name="Reis M.G."/>
            <person name="Ko A.I."/>
            <person name="Wunder E.A."/>
        </authorList>
    </citation>
    <scope>NUCLEOTIDE SEQUENCE [LARGE SCALE GENOMIC DNA]</scope>
    <source>
        <strain evidence="2">AMB6-RJ</strain>
    </source>
</reference>
<sequence length="207" mass="23975">MNELYKIDFNSKNEKIKTKLVRYNFTYQSLLRSLRNNNYLIDKINFSDSPDLILEAVSIASIIAYSSSFNSNFGIKVPDTIFSQNALFENGEKKITEIEFHKSILAYRNQHIAHIGDKHKFGDVGYIGNEITLVPAQRKFVEEVIFYKGLNKLIKKIIPWLEEKITDNRKKISDAIASGEVTILDEKLFIDVNDEVIFPTQKWTFLD</sequence>
<dbReference type="RefSeq" id="WP_118983412.1">
    <property type="nucleotide sequence ID" value="NZ_QHCS01000006.1"/>
</dbReference>
<dbReference type="AlphaFoldDB" id="A0A8B3CL75"/>